<feature type="compositionally biased region" description="Low complexity" evidence="1">
    <location>
        <begin position="609"/>
        <end position="624"/>
    </location>
</feature>
<feature type="compositionally biased region" description="Low complexity" evidence="1">
    <location>
        <begin position="384"/>
        <end position="407"/>
    </location>
</feature>
<sequence length="693" mass="73710">MANRKVSVTITHRAGIQPPLFVAGTFSDPQWVPHEMECAAGSDGENIFSHKLEVEPESRIQYKFRVGHGDWWMLNEDAPTGMSPQCSDFEDSANLMQNIVTDDAGNKNNLLEAPSLQDADPAGDDIPEDNTQQDTNDPVQQIQPVPRVEALKQSDKVDRSATSTPEYARTAAEVADSAAWVDPATPEPEVSDEVAAEVGYRQMTSTPPKEAAETAAEVSDTAKILDTEEARVPVESEPTAYRALLDVKDDSKDVSLDIAGYSNDPDRVPLFAHECAGLYEDDEIPGAADAEEPSENLNGGHDKTEDDFGDPTLERFPSTRDEIITTVKKVESGLNVDQTAFEGAPPSPVIRSRNPSIADVLGESQSSEESQVSARNTRRLSAPRPSSRGSISERSASAASLGSIAEGAEGEEAHEAVIEEEDADEAGAEESKADDIAPVAEQAETAEEAIGESKKVEGEVALAPTKPALRPVVTVPSPSVQPSNNLLSPVSDEDEAIVIKTGKDKEKSIETEQSGYLTPKRAATPQPEEPGSPREPAPNAAAPVAEDDVDTNTSNAEAEPAVQMPPSPRIVVSKAEDTPPVEELPQAASSTSEDGPQDTETPSSNSGNTGTESLTETAATSSGLEDSQPGSLRKRSAPQPNSPDRAGTPGPITETGREAAKSGNWFTAFFRLIFVDWVGGFVRRLCGGGKRET</sequence>
<name>A0A423X9X3_9PEZI</name>
<feature type="compositionally biased region" description="Polar residues" evidence="1">
    <location>
        <begin position="587"/>
        <end position="608"/>
    </location>
</feature>
<dbReference type="Gene3D" id="2.60.40.10">
    <property type="entry name" value="Immunoglobulins"/>
    <property type="match status" value="1"/>
</dbReference>
<gene>
    <name evidence="2" type="ORF">VMCG_00454</name>
</gene>
<dbReference type="STRING" id="356882.A0A423X9X3"/>
<evidence type="ECO:0000256" key="1">
    <source>
        <dbReference type="SAM" id="MobiDB-lite"/>
    </source>
</evidence>
<comment type="caution">
    <text evidence="2">The sequence shown here is derived from an EMBL/GenBank/DDBJ whole genome shotgun (WGS) entry which is preliminary data.</text>
</comment>
<feature type="region of interest" description="Disordered" evidence="1">
    <location>
        <begin position="105"/>
        <end position="141"/>
    </location>
</feature>
<accession>A0A423X9X3</accession>
<protein>
    <recommendedName>
        <fullName evidence="4">AMP-activated protein kinase glycogen-binding domain-containing protein</fullName>
    </recommendedName>
</protein>
<dbReference type="AlphaFoldDB" id="A0A423X9X3"/>
<keyword evidence="3" id="KW-1185">Reference proteome</keyword>
<reference evidence="2 3" key="1">
    <citation type="submission" date="2015-09" db="EMBL/GenBank/DDBJ databases">
        <title>Host preference determinants of Valsa canker pathogens revealed by comparative genomics.</title>
        <authorList>
            <person name="Yin Z."/>
            <person name="Huang L."/>
        </authorList>
    </citation>
    <scope>NUCLEOTIDE SEQUENCE [LARGE SCALE GENOMIC DNA]</scope>
    <source>
        <strain evidence="2 3">03-1</strain>
    </source>
</reference>
<dbReference type="InterPro" id="IPR013783">
    <property type="entry name" value="Ig-like_fold"/>
</dbReference>
<evidence type="ECO:0000313" key="2">
    <source>
        <dbReference type="EMBL" id="ROW12706.1"/>
    </source>
</evidence>
<feature type="compositionally biased region" description="Pro residues" evidence="1">
    <location>
        <begin position="527"/>
        <end position="536"/>
    </location>
</feature>
<feature type="compositionally biased region" description="Basic and acidic residues" evidence="1">
    <location>
        <begin position="317"/>
        <end position="331"/>
    </location>
</feature>
<dbReference type="CDD" id="cd02859">
    <property type="entry name" value="E_set_AMPKbeta_like_N"/>
    <property type="match status" value="1"/>
</dbReference>
<feature type="compositionally biased region" description="Polar residues" evidence="1">
    <location>
        <begin position="129"/>
        <end position="141"/>
    </location>
</feature>
<evidence type="ECO:0008006" key="4">
    <source>
        <dbReference type="Google" id="ProtNLM"/>
    </source>
</evidence>
<feature type="compositionally biased region" description="Acidic residues" evidence="1">
    <location>
        <begin position="418"/>
        <end position="428"/>
    </location>
</feature>
<proteinExistence type="predicted"/>
<feature type="region of interest" description="Disordered" evidence="1">
    <location>
        <begin position="281"/>
        <end position="659"/>
    </location>
</feature>
<feature type="compositionally biased region" description="Acidic residues" evidence="1">
    <location>
        <begin position="281"/>
        <end position="294"/>
    </location>
</feature>
<feature type="compositionally biased region" description="Basic and acidic residues" evidence="1">
    <location>
        <begin position="501"/>
        <end position="510"/>
    </location>
</feature>
<dbReference type="Proteomes" id="UP000283895">
    <property type="component" value="Unassembled WGS sequence"/>
</dbReference>
<feature type="compositionally biased region" description="Low complexity" evidence="1">
    <location>
        <begin position="471"/>
        <end position="489"/>
    </location>
</feature>
<feature type="compositionally biased region" description="Low complexity" evidence="1">
    <location>
        <begin position="363"/>
        <end position="373"/>
    </location>
</feature>
<evidence type="ECO:0000313" key="3">
    <source>
        <dbReference type="Proteomes" id="UP000283895"/>
    </source>
</evidence>
<dbReference type="OrthoDB" id="5350410at2759"/>
<dbReference type="EMBL" id="LKEA01000001">
    <property type="protein sequence ID" value="ROW12706.1"/>
    <property type="molecule type" value="Genomic_DNA"/>
</dbReference>
<organism evidence="2 3">
    <name type="scientific">Cytospora schulzeri</name>
    <dbReference type="NCBI Taxonomy" id="448051"/>
    <lineage>
        <taxon>Eukaryota</taxon>
        <taxon>Fungi</taxon>
        <taxon>Dikarya</taxon>
        <taxon>Ascomycota</taxon>
        <taxon>Pezizomycotina</taxon>
        <taxon>Sordariomycetes</taxon>
        <taxon>Sordariomycetidae</taxon>
        <taxon>Diaporthales</taxon>
        <taxon>Cytosporaceae</taxon>
        <taxon>Cytospora</taxon>
    </lineage>
</organism>